<evidence type="ECO:0000313" key="2">
    <source>
        <dbReference type="EMBL" id="PMD24907.1"/>
    </source>
</evidence>
<sequence>MAPRNDGPVGDLRVRAGRHQGLQAPTPAAVLSTNDKNTADDYSVGLPALSQFPEPRMNDLKSGLQYIKISEARQGIWIKYQIIRRWKPSGHAAMQMQESGSAQGGRPKKNELQVFFKDSLIASYFENLGTAAVHMHCCWLSEQVREGGSHEMDPWEY</sequence>
<organism evidence="2 3">
    <name type="scientific">Hyaloscypha hepaticicola</name>
    <dbReference type="NCBI Taxonomy" id="2082293"/>
    <lineage>
        <taxon>Eukaryota</taxon>
        <taxon>Fungi</taxon>
        <taxon>Dikarya</taxon>
        <taxon>Ascomycota</taxon>
        <taxon>Pezizomycotina</taxon>
        <taxon>Leotiomycetes</taxon>
        <taxon>Helotiales</taxon>
        <taxon>Hyaloscyphaceae</taxon>
        <taxon>Hyaloscypha</taxon>
    </lineage>
</organism>
<dbReference type="AlphaFoldDB" id="A0A2J6QF61"/>
<protein>
    <submittedName>
        <fullName evidence="2">Uncharacterized protein</fullName>
    </submittedName>
</protein>
<evidence type="ECO:0000313" key="3">
    <source>
        <dbReference type="Proteomes" id="UP000235672"/>
    </source>
</evidence>
<accession>A0A2J6QF61</accession>
<gene>
    <name evidence="2" type="ORF">NA56DRAFT_699702</name>
</gene>
<dbReference type="Proteomes" id="UP000235672">
    <property type="component" value="Unassembled WGS sequence"/>
</dbReference>
<dbReference type="EMBL" id="KZ613471">
    <property type="protein sequence ID" value="PMD24907.1"/>
    <property type="molecule type" value="Genomic_DNA"/>
</dbReference>
<keyword evidence="3" id="KW-1185">Reference proteome</keyword>
<feature type="region of interest" description="Disordered" evidence="1">
    <location>
        <begin position="1"/>
        <end position="34"/>
    </location>
</feature>
<proteinExistence type="predicted"/>
<evidence type="ECO:0000256" key="1">
    <source>
        <dbReference type="SAM" id="MobiDB-lite"/>
    </source>
</evidence>
<reference evidence="2 3" key="1">
    <citation type="submission" date="2016-05" db="EMBL/GenBank/DDBJ databases">
        <title>A degradative enzymes factory behind the ericoid mycorrhizal symbiosis.</title>
        <authorList>
            <consortium name="DOE Joint Genome Institute"/>
            <person name="Martino E."/>
            <person name="Morin E."/>
            <person name="Grelet G."/>
            <person name="Kuo A."/>
            <person name="Kohler A."/>
            <person name="Daghino S."/>
            <person name="Barry K."/>
            <person name="Choi C."/>
            <person name="Cichocki N."/>
            <person name="Clum A."/>
            <person name="Copeland A."/>
            <person name="Hainaut M."/>
            <person name="Haridas S."/>
            <person name="Labutti K."/>
            <person name="Lindquist E."/>
            <person name="Lipzen A."/>
            <person name="Khouja H.-R."/>
            <person name="Murat C."/>
            <person name="Ohm R."/>
            <person name="Olson A."/>
            <person name="Spatafora J."/>
            <person name="Veneault-Fourrey C."/>
            <person name="Henrissat B."/>
            <person name="Grigoriev I."/>
            <person name="Martin F."/>
            <person name="Perotto S."/>
        </authorList>
    </citation>
    <scope>NUCLEOTIDE SEQUENCE [LARGE SCALE GENOMIC DNA]</scope>
    <source>
        <strain evidence="2 3">UAMH 7357</strain>
    </source>
</reference>
<name>A0A2J6QF61_9HELO</name>